<dbReference type="EMBL" id="ML996296">
    <property type="protein sequence ID" value="KAF2728079.1"/>
    <property type="molecule type" value="Genomic_DNA"/>
</dbReference>
<keyword evidence="2" id="KW-1133">Transmembrane helix</keyword>
<dbReference type="AlphaFoldDB" id="A0A9P4QKD0"/>
<feature type="compositionally biased region" description="Polar residues" evidence="1">
    <location>
        <begin position="171"/>
        <end position="185"/>
    </location>
</feature>
<keyword evidence="2" id="KW-0812">Transmembrane</keyword>
<accession>A0A9P4QKD0</accession>
<dbReference type="Proteomes" id="UP000799444">
    <property type="component" value="Unassembled WGS sequence"/>
</dbReference>
<keyword evidence="2" id="KW-0472">Membrane</keyword>
<feature type="chain" id="PRO_5040290999" evidence="3">
    <location>
        <begin position="19"/>
        <end position="372"/>
    </location>
</feature>
<feature type="region of interest" description="Disordered" evidence="1">
    <location>
        <begin position="152"/>
        <end position="202"/>
    </location>
</feature>
<feature type="region of interest" description="Disordered" evidence="1">
    <location>
        <begin position="316"/>
        <end position="372"/>
    </location>
</feature>
<name>A0A9P4QKD0_9PLEO</name>
<evidence type="ECO:0000256" key="3">
    <source>
        <dbReference type="SAM" id="SignalP"/>
    </source>
</evidence>
<feature type="compositionally biased region" description="Pro residues" evidence="1">
    <location>
        <begin position="356"/>
        <end position="366"/>
    </location>
</feature>
<feature type="transmembrane region" description="Helical" evidence="2">
    <location>
        <begin position="206"/>
        <end position="233"/>
    </location>
</feature>
<evidence type="ECO:0000256" key="1">
    <source>
        <dbReference type="SAM" id="MobiDB-lite"/>
    </source>
</evidence>
<proteinExistence type="predicted"/>
<keyword evidence="5" id="KW-1185">Reference proteome</keyword>
<feature type="compositionally biased region" description="Low complexity" evidence="1">
    <location>
        <begin position="189"/>
        <end position="202"/>
    </location>
</feature>
<organism evidence="4 5">
    <name type="scientific">Polyplosphaeria fusca</name>
    <dbReference type="NCBI Taxonomy" id="682080"/>
    <lineage>
        <taxon>Eukaryota</taxon>
        <taxon>Fungi</taxon>
        <taxon>Dikarya</taxon>
        <taxon>Ascomycota</taxon>
        <taxon>Pezizomycotina</taxon>
        <taxon>Dothideomycetes</taxon>
        <taxon>Pleosporomycetidae</taxon>
        <taxon>Pleosporales</taxon>
        <taxon>Tetraplosphaeriaceae</taxon>
        <taxon>Polyplosphaeria</taxon>
    </lineage>
</organism>
<evidence type="ECO:0000256" key="2">
    <source>
        <dbReference type="SAM" id="Phobius"/>
    </source>
</evidence>
<evidence type="ECO:0000313" key="4">
    <source>
        <dbReference type="EMBL" id="KAF2728079.1"/>
    </source>
</evidence>
<dbReference type="OrthoDB" id="3789992at2759"/>
<gene>
    <name evidence="4" type="ORF">EJ04DRAFT_516838</name>
</gene>
<feature type="compositionally biased region" description="Low complexity" evidence="1">
    <location>
        <begin position="332"/>
        <end position="355"/>
    </location>
</feature>
<feature type="signal peptide" evidence="3">
    <location>
        <begin position="1"/>
        <end position="18"/>
    </location>
</feature>
<evidence type="ECO:0000313" key="5">
    <source>
        <dbReference type="Proteomes" id="UP000799444"/>
    </source>
</evidence>
<reference evidence="4" key="1">
    <citation type="journal article" date="2020" name="Stud. Mycol.">
        <title>101 Dothideomycetes genomes: a test case for predicting lifestyles and emergence of pathogens.</title>
        <authorList>
            <person name="Haridas S."/>
            <person name="Albert R."/>
            <person name="Binder M."/>
            <person name="Bloem J."/>
            <person name="Labutti K."/>
            <person name="Salamov A."/>
            <person name="Andreopoulos B."/>
            <person name="Baker S."/>
            <person name="Barry K."/>
            <person name="Bills G."/>
            <person name="Bluhm B."/>
            <person name="Cannon C."/>
            <person name="Castanera R."/>
            <person name="Culley D."/>
            <person name="Daum C."/>
            <person name="Ezra D."/>
            <person name="Gonzalez J."/>
            <person name="Henrissat B."/>
            <person name="Kuo A."/>
            <person name="Liang C."/>
            <person name="Lipzen A."/>
            <person name="Lutzoni F."/>
            <person name="Magnuson J."/>
            <person name="Mondo S."/>
            <person name="Nolan M."/>
            <person name="Ohm R."/>
            <person name="Pangilinan J."/>
            <person name="Park H.-J."/>
            <person name="Ramirez L."/>
            <person name="Alfaro M."/>
            <person name="Sun H."/>
            <person name="Tritt A."/>
            <person name="Yoshinaga Y."/>
            <person name="Zwiers L.-H."/>
            <person name="Turgeon B."/>
            <person name="Goodwin S."/>
            <person name="Spatafora J."/>
            <person name="Crous P."/>
            <person name="Grigoriev I."/>
        </authorList>
    </citation>
    <scope>NUCLEOTIDE SEQUENCE</scope>
    <source>
        <strain evidence="4">CBS 125425</strain>
    </source>
</reference>
<feature type="compositionally biased region" description="Low complexity" evidence="1">
    <location>
        <begin position="152"/>
        <end position="170"/>
    </location>
</feature>
<keyword evidence="3" id="KW-0732">Signal</keyword>
<comment type="caution">
    <text evidence="4">The sequence shown here is derived from an EMBL/GenBank/DDBJ whole genome shotgun (WGS) entry which is preliminary data.</text>
</comment>
<sequence>MLQFRLLPAALLSWAVRGAVVDMFPPEPQVTARALLPRADAIYGWYSAGMQEGSTVWNAATYDSDALSITSSGGNYGFCSKSVPCNIWRGCSGDYVLLGSTSWLCERSSSTCSYNELYPSVGASSSWRGYWCNDKGNTGITLFATTAGASDATDSATTTTTGDPTAPTSGLPSASTQPSLPTQTILPEDSPSPSPSSNSDDAASKAVVIGGAVGGTLGGIALIGAIAFGIIFYRRRAKKADAAAAAGANTGGMVGGQQMPPPPPGVAQMKPVGPHDGYYGHQQQQPVVGEMMGSEVQPQQFGGVAKPAGDYYAYQQQQQQQPMGEMMGSEVPQGGYQQPQQWQQSGGWQQGGYAPQVPPQSPPPSELPTGQR</sequence>
<protein>
    <submittedName>
        <fullName evidence="4">Uncharacterized protein</fullName>
    </submittedName>
</protein>